<dbReference type="Pfam" id="PF08216">
    <property type="entry name" value="CTNNBL"/>
    <property type="match status" value="1"/>
</dbReference>
<accession>A0A6G1FSI6</accession>
<sequence>MTSIDELFKGAGIGSKRKIELNHDPSHFYKSAKLSANGDAKGKTHASVEEADENNYDDDAEAGPEMPPDDGEDPDEEGRFFGGGMDKATAAAMDYLDIADGQEEYVQEKYDSAWIRRLALNFEKKISKNAELRAKYEEDPTKFLQSEADLDDEVRNLSILAEHTDLYPEFAKLGCVASLVSLLAHENTDIAIRAIQTIGELLDEDVEAEPEQWDALVDAALEADIISLLTANFSRFDESATEEDRNGVYHSLSAVEILSSRSSVAAELSSTGPTSLLPWLLSRLQRTEKAVSQNKQYAAEILSILLSSSPSTRSSLASVSPNGIDTLLNCLAMYRKSDPSPGSTASEYFEDLFDALVLALLTPANKAAFQAAEGIELLLIMLRSSSLSKPRALRTLDHGLAGSSPESGALAEHFVEAQGLGILFKLFMKKQDASTTEHLLGILSALLRLLPADSAGRIRTLAKFVERDYEKIGRLGVVRRELEARLRGVDAAITEEKTNLKRRGDEGEIEVREEEWLARRLESGLHSLRLVDAILAWLVAEDAGAKRKIMSVLDETDQALSNAKAVLQEQLKEIGTPDEAEEVATAEMLSALVSFLN</sequence>
<evidence type="ECO:0000256" key="1">
    <source>
        <dbReference type="ARBA" id="ARBA00004123"/>
    </source>
</evidence>
<dbReference type="InterPro" id="IPR011989">
    <property type="entry name" value="ARM-like"/>
</dbReference>
<feature type="region of interest" description="Disordered" evidence="6">
    <location>
        <begin position="32"/>
        <end position="80"/>
    </location>
</feature>
<keyword evidence="3" id="KW-0677">Repeat</keyword>
<dbReference type="SUPFAM" id="SSF48371">
    <property type="entry name" value="ARM repeat"/>
    <property type="match status" value="1"/>
</dbReference>
<evidence type="ECO:0000256" key="5">
    <source>
        <dbReference type="ARBA" id="ARBA00023242"/>
    </source>
</evidence>
<dbReference type="AlphaFoldDB" id="A0A6G1FSI6"/>
<dbReference type="RefSeq" id="XP_033530280.1">
    <property type="nucleotide sequence ID" value="XM_033682627.1"/>
</dbReference>
<feature type="compositionally biased region" description="Acidic residues" evidence="6">
    <location>
        <begin position="49"/>
        <end position="76"/>
    </location>
</feature>
<reference evidence="10" key="2">
    <citation type="submission" date="2020-04" db="EMBL/GenBank/DDBJ databases">
        <authorList>
            <consortium name="NCBI Genome Project"/>
        </authorList>
    </citation>
    <scope>NUCLEOTIDE SEQUENCE</scope>
    <source>
        <strain evidence="10">CBS 781.70</strain>
    </source>
</reference>
<evidence type="ECO:0000313" key="8">
    <source>
        <dbReference type="EMBL" id="KAF1808649.1"/>
    </source>
</evidence>
<evidence type="ECO:0000313" key="9">
    <source>
        <dbReference type="Proteomes" id="UP000504638"/>
    </source>
</evidence>
<evidence type="ECO:0000259" key="7">
    <source>
        <dbReference type="SMART" id="SM01156"/>
    </source>
</evidence>
<evidence type="ECO:0000256" key="4">
    <source>
        <dbReference type="ARBA" id="ARBA00023054"/>
    </source>
</evidence>
<keyword evidence="4" id="KW-0175">Coiled coil</keyword>
<comment type="subcellular location">
    <subcellularLocation>
        <location evidence="1">Nucleus</location>
    </subcellularLocation>
</comment>
<evidence type="ECO:0000256" key="3">
    <source>
        <dbReference type="ARBA" id="ARBA00022737"/>
    </source>
</evidence>
<dbReference type="GeneID" id="54423197"/>
<dbReference type="Gene3D" id="1.25.10.10">
    <property type="entry name" value="Leucine-rich Repeat Variant"/>
    <property type="match status" value="1"/>
</dbReference>
<keyword evidence="9" id="KW-1185">Reference proteome</keyword>
<keyword evidence="2" id="KW-0597">Phosphoprotein</keyword>
<proteinExistence type="predicted"/>
<reference evidence="8 10" key="1">
    <citation type="submission" date="2020-01" db="EMBL/GenBank/DDBJ databases">
        <authorList>
            <consortium name="DOE Joint Genome Institute"/>
            <person name="Haridas S."/>
            <person name="Albert R."/>
            <person name="Binder M."/>
            <person name="Bloem J."/>
            <person name="Labutti K."/>
            <person name="Salamov A."/>
            <person name="Andreopoulos B."/>
            <person name="Baker S.E."/>
            <person name="Barry K."/>
            <person name="Bills G."/>
            <person name="Bluhm B.H."/>
            <person name="Cannon C."/>
            <person name="Castanera R."/>
            <person name="Culley D.E."/>
            <person name="Daum C."/>
            <person name="Ezra D."/>
            <person name="Gonzalez J.B."/>
            <person name="Henrissat B."/>
            <person name="Kuo A."/>
            <person name="Liang C."/>
            <person name="Lipzen A."/>
            <person name="Lutzoni F."/>
            <person name="Magnuson J."/>
            <person name="Mondo S."/>
            <person name="Nolan M."/>
            <person name="Ohm R."/>
            <person name="Pangilinan J."/>
            <person name="Park H.-J."/>
            <person name="Ramirez L."/>
            <person name="Alfaro M."/>
            <person name="Sun H."/>
            <person name="Tritt A."/>
            <person name="Yoshinaga Y."/>
            <person name="Zwiers L.-H."/>
            <person name="Turgeon B.G."/>
            <person name="Goodwin S.B."/>
            <person name="Spatafora J.W."/>
            <person name="Crous P.W."/>
            <person name="Grigoriev I.V."/>
        </authorList>
    </citation>
    <scope>NUCLEOTIDE SEQUENCE</scope>
    <source>
        <strain evidence="8 10">CBS 781.70</strain>
    </source>
</reference>
<dbReference type="FunFam" id="1.25.10.10:FF:001136">
    <property type="entry name" value="Beta-catenin-like protein 1"/>
    <property type="match status" value="1"/>
</dbReference>
<dbReference type="InterPro" id="IPR016024">
    <property type="entry name" value="ARM-type_fold"/>
</dbReference>
<protein>
    <submittedName>
        <fullName evidence="8 10">DUF1716-domain-containing protein</fullName>
    </submittedName>
</protein>
<name>A0A6G1FSI6_9PEZI</name>
<dbReference type="InterPro" id="IPR039678">
    <property type="entry name" value="CTNNBL1"/>
</dbReference>
<reference evidence="10" key="3">
    <citation type="submission" date="2025-04" db="UniProtKB">
        <authorList>
            <consortium name="RefSeq"/>
        </authorList>
    </citation>
    <scope>IDENTIFICATION</scope>
    <source>
        <strain evidence="10">CBS 781.70</strain>
    </source>
</reference>
<evidence type="ECO:0000313" key="10">
    <source>
        <dbReference type="RefSeq" id="XP_033530280.1"/>
    </source>
</evidence>
<dbReference type="EMBL" id="ML975181">
    <property type="protein sequence ID" value="KAF1808649.1"/>
    <property type="molecule type" value="Genomic_DNA"/>
</dbReference>
<feature type="domain" description="Beta-catenin-like protein 1 N-terminal" evidence="7">
    <location>
        <begin position="88"/>
        <end position="195"/>
    </location>
</feature>
<dbReference type="GO" id="GO:0005681">
    <property type="term" value="C:spliceosomal complex"/>
    <property type="evidence" value="ECO:0007669"/>
    <property type="project" value="TreeGrafter"/>
</dbReference>
<keyword evidence="5" id="KW-0539">Nucleus</keyword>
<dbReference type="PANTHER" id="PTHR14978:SF0">
    <property type="entry name" value="BETA-CATENIN-LIKE PROTEIN 1"/>
    <property type="match status" value="1"/>
</dbReference>
<dbReference type="GO" id="GO:0010467">
    <property type="term" value="P:gene expression"/>
    <property type="evidence" value="ECO:0007669"/>
    <property type="project" value="UniProtKB-ARBA"/>
</dbReference>
<dbReference type="InterPro" id="IPR013180">
    <property type="entry name" value="CTNNBL1_N"/>
</dbReference>
<dbReference type="PANTHER" id="PTHR14978">
    <property type="entry name" value="BETA-CATENIN-LIKE PROTEIN 1 NUCLEAR ASSOCIATED PROTEIN"/>
    <property type="match status" value="1"/>
</dbReference>
<dbReference type="OrthoDB" id="1898821at2759"/>
<evidence type="ECO:0000256" key="6">
    <source>
        <dbReference type="SAM" id="MobiDB-lite"/>
    </source>
</evidence>
<evidence type="ECO:0000256" key="2">
    <source>
        <dbReference type="ARBA" id="ARBA00022553"/>
    </source>
</evidence>
<organism evidence="8">
    <name type="scientific">Eremomyces bilateralis CBS 781.70</name>
    <dbReference type="NCBI Taxonomy" id="1392243"/>
    <lineage>
        <taxon>Eukaryota</taxon>
        <taxon>Fungi</taxon>
        <taxon>Dikarya</taxon>
        <taxon>Ascomycota</taxon>
        <taxon>Pezizomycotina</taxon>
        <taxon>Dothideomycetes</taxon>
        <taxon>Dothideomycetes incertae sedis</taxon>
        <taxon>Eremomycetales</taxon>
        <taxon>Eremomycetaceae</taxon>
        <taxon>Eremomyces</taxon>
    </lineage>
</organism>
<dbReference type="SMART" id="SM01156">
    <property type="entry name" value="DUF1716"/>
    <property type="match status" value="1"/>
</dbReference>
<dbReference type="Proteomes" id="UP000504638">
    <property type="component" value="Unplaced"/>
</dbReference>
<gene>
    <name evidence="8 10" type="ORF">P152DRAFT_509769</name>
</gene>